<dbReference type="EMBL" id="JAATWM020000005">
    <property type="protein sequence ID" value="KAF9880399.1"/>
    <property type="molecule type" value="Genomic_DNA"/>
</dbReference>
<organism evidence="2 3">
    <name type="scientific">Colletotrichum karsti</name>
    <dbReference type="NCBI Taxonomy" id="1095194"/>
    <lineage>
        <taxon>Eukaryota</taxon>
        <taxon>Fungi</taxon>
        <taxon>Dikarya</taxon>
        <taxon>Ascomycota</taxon>
        <taxon>Pezizomycotina</taxon>
        <taxon>Sordariomycetes</taxon>
        <taxon>Hypocreomycetidae</taxon>
        <taxon>Glomerellales</taxon>
        <taxon>Glomerellaceae</taxon>
        <taxon>Colletotrichum</taxon>
        <taxon>Colletotrichum boninense species complex</taxon>
    </lineage>
</organism>
<evidence type="ECO:0000256" key="1">
    <source>
        <dbReference type="SAM" id="SignalP"/>
    </source>
</evidence>
<accession>A0A9P6ICP2</accession>
<dbReference type="AlphaFoldDB" id="A0A9P6ICP2"/>
<name>A0A9P6ICP2_9PEZI</name>
<dbReference type="RefSeq" id="XP_038749860.1">
    <property type="nucleotide sequence ID" value="XM_038885072.1"/>
</dbReference>
<feature type="signal peptide" evidence="1">
    <location>
        <begin position="1"/>
        <end position="17"/>
    </location>
</feature>
<dbReference type="OrthoDB" id="5006988at2759"/>
<comment type="caution">
    <text evidence="2">The sequence shown here is derived from an EMBL/GenBank/DDBJ whole genome shotgun (WGS) entry which is preliminary data.</text>
</comment>
<evidence type="ECO:0000313" key="3">
    <source>
        <dbReference type="Proteomes" id="UP000781932"/>
    </source>
</evidence>
<gene>
    <name evidence="2" type="ORF">CkaCkLH20_02353</name>
</gene>
<evidence type="ECO:0008006" key="4">
    <source>
        <dbReference type="Google" id="ProtNLM"/>
    </source>
</evidence>
<protein>
    <recommendedName>
        <fullName evidence="4">Ecp2 effector protein domain-containing protein</fullName>
    </recommendedName>
</protein>
<proteinExistence type="predicted"/>
<sequence length="194" mass="20728">MYLSIYLVSALVAVSAAFTLPEGTTDGFYLAYYNESGHEVHVKAPDMSYSPADLAPSKPAIRQLRSSDNQLLPRGGGTIWCGCDLTMVSQDCDAAVEDLKSQLTKSIVPLIGAGKAWYSIRGGVVAFMCNKNLIFPAGVGASHYGGDLAEITKACGLYVPGTRERDEGLDVGYMKMHEGLDFCGVARRGAAHHC</sequence>
<keyword evidence="3" id="KW-1185">Reference proteome</keyword>
<dbReference type="GeneID" id="62158146"/>
<feature type="chain" id="PRO_5040490498" description="Ecp2 effector protein domain-containing protein" evidence="1">
    <location>
        <begin position="18"/>
        <end position="194"/>
    </location>
</feature>
<keyword evidence="1" id="KW-0732">Signal</keyword>
<reference evidence="2" key="1">
    <citation type="submission" date="2020-03" db="EMBL/GenBank/DDBJ databases">
        <authorList>
            <person name="He L."/>
        </authorList>
    </citation>
    <scope>NUCLEOTIDE SEQUENCE</scope>
    <source>
        <strain evidence="2">CkLH20</strain>
    </source>
</reference>
<dbReference type="Proteomes" id="UP000781932">
    <property type="component" value="Unassembled WGS sequence"/>
</dbReference>
<evidence type="ECO:0000313" key="2">
    <source>
        <dbReference type="EMBL" id="KAF9880399.1"/>
    </source>
</evidence>
<reference evidence="2" key="2">
    <citation type="submission" date="2020-11" db="EMBL/GenBank/DDBJ databases">
        <title>Whole genome sequencing of Colletotrichum sp.</title>
        <authorList>
            <person name="Li H."/>
        </authorList>
    </citation>
    <scope>NUCLEOTIDE SEQUENCE</scope>
    <source>
        <strain evidence="2">CkLH20</strain>
    </source>
</reference>